<evidence type="ECO:0000313" key="7">
    <source>
        <dbReference type="Proteomes" id="UP000651728"/>
    </source>
</evidence>
<feature type="domain" description="Tyr recombinase" evidence="5">
    <location>
        <begin position="165"/>
        <end position="436"/>
    </location>
</feature>
<dbReference type="PANTHER" id="PTHR30349">
    <property type="entry name" value="PHAGE INTEGRASE-RELATED"/>
    <property type="match status" value="1"/>
</dbReference>
<dbReference type="Pfam" id="PF00589">
    <property type="entry name" value="Phage_integrase"/>
    <property type="match status" value="1"/>
</dbReference>
<dbReference type="Gene3D" id="1.10.443.10">
    <property type="entry name" value="Intergrase catalytic core"/>
    <property type="match status" value="2"/>
</dbReference>
<dbReference type="Gene3D" id="1.10.150.130">
    <property type="match status" value="1"/>
</dbReference>
<dbReference type="InterPro" id="IPR050090">
    <property type="entry name" value="Tyrosine_recombinase_XerCD"/>
</dbReference>
<dbReference type="RefSeq" id="WP_204288353.1">
    <property type="nucleotide sequence ID" value="NZ_BAABEJ010000007.1"/>
</dbReference>
<keyword evidence="4" id="KW-0233">DNA recombination</keyword>
<organism evidence="6 7">
    <name type="scientific">Microbispora amethystogenes</name>
    <dbReference type="NCBI Taxonomy" id="1427754"/>
    <lineage>
        <taxon>Bacteria</taxon>
        <taxon>Bacillati</taxon>
        <taxon>Actinomycetota</taxon>
        <taxon>Actinomycetes</taxon>
        <taxon>Streptosporangiales</taxon>
        <taxon>Streptosporangiaceae</taxon>
        <taxon>Microbispora</taxon>
    </lineage>
</organism>
<evidence type="ECO:0000256" key="1">
    <source>
        <dbReference type="ARBA" id="ARBA00008857"/>
    </source>
</evidence>
<dbReference type="InterPro" id="IPR004107">
    <property type="entry name" value="Integrase_SAM-like_N"/>
</dbReference>
<dbReference type="InterPro" id="IPR011010">
    <property type="entry name" value="DNA_brk_join_enz"/>
</dbReference>
<reference evidence="6 7" key="1">
    <citation type="submission" date="2021-01" db="EMBL/GenBank/DDBJ databases">
        <title>Whole genome shotgun sequence of Microbispora amethystogenes NBRC 101907.</title>
        <authorList>
            <person name="Komaki H."/>
            <person name="Tamura T."/>
        </authorList>
    </citation>
    <scope>NUCLEOTIDE SEQUENCE [LARGE SCALE GENOMIC DNA]</scope>
    <source>
        <strain evidence="6 7">NBRC 101907</strain>
    </source>
</reference>
<dbReference type="InterPro" id="IPR010998">
    <property type="entry name" value="Integrase_recombinase_N"/>
</dbReference>
<dbReference type="Pfam" id="PF14659">
    <property type="entry name" value="Phage_int_SAM_3"/>
    <property type="match status" value="1"/>
</dbReference>
<dbReference type="PROSITE" id="PS51898">
    <property type="entry name" value="TYR_RECOMBINASE"/>
    <property type="match status" value="1"/>
</dbReference>
<dbReference type="InterPro" id="IPR013762">
    <property type="entry name" value="Integrase-like_cat_sf"/>
</dbReference>
<evidence type="ECO:0000256" key="2">
    <source>
        <dbReference type="ARBA" id="ARBA00022908"/>
    </source>
</evidence>
<keyword evidence="3" id="KW-0238">DNA-binding</keyword>
<proteinExistence type="inferred from homology"/>
<keyword evidence="7" id="KW-1185">Reference proteome</keyword>
<protein>
    <recommendedName>
        <fullName evidence="5">Tyr recombinase domain-containing protein</fullName>
    </recommendedName>
</protein>
<dbReference type="Proteomes" id="UP000651728">
    <property type="component" value="Unassembled WGS sequence"/>
</dbReference>
<dbReference type="InterPro" id="IPR002104">
    <property type="entry name" value="Integrase_catalytic"/>
</dbReference>
<name>A0ABQ4FLF2_9ACTN</name>
<dbReference type="PANTHER" id="PTHR30349:SF64">
    <property type="entry name" value="PROPHAGE INTEGRASE INTD-RELATED"/>
    <property type="match status" value="1"/>
</dbReference>
<evidence type="ECO:0000259" key="5">
    <source>
        <dbReference type="PROSITE" id="PS51898"/>
    </source>
</evidence>
<gene>
    <name evidence="6" type="ORF">Mam01_58050</name>
</gene>
<comment type="similarity">
    <text evidence="1">Belongs to the 'phage' integrase family.</text>
</comment>
<sequence length="450" mass="51245">MGYSFKRLDRNGKPRYTACYQDLKGNILSAGTFSNKKDADRAWQMAEAEVAKGRIGDPKRGRQTFKSYVEGTWLPNHEMEATTRQTYTYAIRKHLLPEFGAMRMIDIMPEHVRAWIVAMKKKGASPVTIQKTKIVLSAIFTTALNDQVTFIHPCKGVKSPPVVAKPRTIISPEQFETLYRALPDADTKLLVETDIETGLRWGELTELRVKDLDTGSRILTVNRAVVEVNPQFHPTGGRFLVKEYPKDKEFRRLKLTRQLINKLRLHIEERELGPNDLLFMWRQESAPRTKLRVVPDPEHLGLTPPTAAGRQYQHGTLMGYNSGKCRCEHCRAAIALYRAQRRQTEGNDSPRRRRIRDTDGHVPAEAFRNQIWKPALAAADLTVKVRIHDLRHAHASWLLSGGADLQVVKERLGHASIATTEKYLHTLDDADETALDAFTKIRNRSARRSS</sequence>
<evidence type="ECO:0000313" key="6">
    <source>
        <dbReference type="EMBL" id="GIH35641.1"/>
    </source>
</evidence>
<dbReference type="SUPFAM" id="SSF56349">
    <property type="entry name" value="DNA breaking-rejoining enzymes"/>
    <property type="match status" value="2"/>
</dbReference>
<evidence type="ECO:0000256" key="4">
    <source>
        <dbReference type="ARBA" id="ARBA00023172"/>
    </source>
</evidence>
<accession>A0ABQ4FLF2</accession>
<dbReference type="EMBL" id="BOOB01000047">
    <property type="protein sequence ID" value="GIH35641.1"/>
    <property type="molecule type" value="Genomic_DNA"/>
</dbReference>
<comment type="caution">
    <text evidence="6">The sequence shown here is derived from an EMBL/GenBank/DDBJ whole genome shotgun (WGS) entry which is preliminary data.</text>
</comment>
<evidence type="ECO:0000256" key="3">
    <source>
        <dbReference type="ARBA" id="ARBA00023125"/>
    </source>
</evidence>
<keyword evidence="2" id="KW-0229">DNA integration</keyword>